<reference evidence="2 3" key="1">
    <citation type="journal article" date="2020" name="Mol. Plant">
        <title>The Chromosome-Based Rubber Tree Genome Provides New Insights into Spurge Genome Evolution and Rubber Biosynthesis.</title>
        <authorList>
            <person name="Liu J."/>
            <person name="Shi C."/>
            <person name="Shi C.C."/>
            <person name="Li W."/>
            <person name="Zhang Q.J."/>
            <person name="Zhang Y."/>
            <person name="Li K."/>
            <person name="Lu H.F."/>
            <person name="Shi C."/>
            <person name="Zhu S.T."/>
            <person name="Xiao Z.Y."/>
            <person name="Nan H."/>
            <person name="Yue Y."/>
            <person name="Zhu X.G."/>
            <person name="Wu Y."/>
            <person name="Hong X.N."/>
            <person name="Fan G.Y."/>
            <person name="Tong Y."/>
            <person name="Zhang D."/>
            <person name="Mao C.L."/>
            <person name="Liu Y.L."/>
            <person name="Hao S.J."/>
            <person name="Liu W.Q."/>
            <person name="Lv M.Q."/>
            <person name="Zhang H.B."/>
            <person name="Liu Y."/>
            <person name="Hu-Tang G.R."/>
            <person name="Wang J.P."/>
            <person name="Wang J.H."/>
            <person name="Sun Y.H."/>
            <person name="Ni S.B."/>
            <person name="Chen W.B."/>
            <person name="Zhang X.C."/>
            <person name="Jiao Y.N."/>
            <person name="Eichler E.E."/>
            <person name="Li G.H."/>
            <person name="Liu X."/>
            <person name="Gao L.Z."/>
        </authorList>
    </citation>
    <scope>NUCLEOTIDE SEQUENCE [LARGE SCALE GENOMIC DNA]</scope>
    <source>
        <strain evidence="3">cv. GT1</strain>
        <tissue evidence="2">Leaf</tissue>
    </source>
</reference>
<protein>
    <recommendedName>
        <fullName evidence="4">No apical meristem-associated C-terminal domain-containing protein</fullName>
    </recommendedName>
</protein>
<dbReference type="EMBL" id="JAAGAX010000002">
    <property type="protein sequence ID" value="KAF2322271.1"/>
    <property type="molecule type" value="Genomic_DNA"/>
</dbReference>
<name>A0A6A6N7X4_HEVBR</name>
<keyword evidence="3" id="KW-1185">Reference proteome</keyword>
<sequence>MPLTLVFLAIVVDLNKEKKFSNPIPIKEIFKADDGRSSKMDEGESSKKKENMKLKMLDFVKISKANLEMMKEIKEMSGLSLSILEKSHKLQKGIMAEQNAKMDMLINRLDRQEWFIKKMALMLFSESIGKFGDFGSYPHGVVGPSNAKAAGLSEVKISKVEEEEEEEEHVENAKRKKKKAS</sequence>
<dbReference type="AlphaFoldDB" id="A0A6A6N7X4"/>
<evidence type="ECO:0000256" key="1">
    <source>
        <dbReference type="SAM" id="MobiDB-lite"/>
    </source>
</evidence>
<gene>
    <name evidence="2" type="ORF">GH714_010006</name>
</gene>
<accession>A0A6A6N7X4</accession>
<evidence type="ECO:0000313" key="2">
    <source>
        <dbReference type="EMBL" id="KAF2322271.1"/>
    </source>
</evidence>
<dbReference type="Proteomes" id="UP000467840">
    <property type="component" value="Chromosome 11"/>
</dbReference>
<evidence type="ECO:0000313" key="3">
    <source>
        <dbReference type="Proteomes" id="UP000467840"/>
    </source>
</evidence>
<organism evidence="2 3">
    <name type="scientific">Hevea brasiliensis</name>
    <name type="common">Para rubber tree</name>
    <name type="synonym">Siphonia brasiliensis</name>
    <dbReference type="NCBI Taxonomy" id="3981"/>
    <lineage>
        <taxon>Eukaryota</taxon>
        <taxon>Viridiplantae</taxon>
        <taxon>Streptophyta</taxon>
        <taxon>Embryophyta</taxon>
        <taxon>Tracheophyta</taxon>
        <taxon>Spermatophyta</taxon>
        <taxon>Magnoliopsida</taxon>
        <taxon>eudicotyledons</taxon>
        <taxon>Gunneridae</taxon>
        <taxon>Pentapetalae</taxon>
        <taxon>rosids</taxon>
        <taxon>fabids</taxon>
        <taxon>Malpighiales</taxon>
        <taxon>Euphorbiaceae</taxon>
        <taxon>Crotonoideae</taxon>
        <taxon>Micrandreae</taxon>
        <taxon>Hevea</taxon>
    </lineage>
</organism>
<feature type="region of interest" description="Disordered" evidence="1">
    <location>
        <begin position="159"/>
        <end position="181"/>
    </location>
</feature>
<proteinExistence type="predicted"/>
<comment type="caution">
    <text evidence="2">The sequence shown here is derived from an EMBL/GenBank/DDBJ whole genome shotgun (WGS) entry which is preliminary data.</text>
</comment>
<evidence type="ECO:0008006" key="4">
    <source>
        <dbReference type="Google" id="ProtNLM"/>
    </source>
</evidence>